<dbReference type="GO" id="GO:0005576">
    <property type="term" value="C:extracellular region"/>
    <property type="evidence" value="ECO:0007669"/>
    <property type="project" value="UniProtKB-SubCell"/>
</dbReference>
<sequence length="58" mass="6210">MSITLFCLVKGNTTANAFSIRISRDEPVSELKKAVKAEKAPEFDLFSCGQAAMEGGNS</sequence>
<accession>A0A015JNW0</accession>
<dbReference type="GO" id="GO:0043657">
    <property type="term" value="C:host cell"/>
    <property type="evidence" value="ECO:0007669"/>
    <property type="project" value="UniProtKB-SubCell"/>
</dbReference>
<reference evidence="5 6" key="1">
    <citation type="submission" date="2014-02" db="EMBL/GenBank/DDBJ databases">
        <title>Single nucleus genome sequencing reveals high similarity among nuclei of an endomycorrhizal fungus.</title>
        <authorList>
            <person name="Lin K."/>
            <person name="Geurts R."/>
            <person name="Zhang Z."/>
            <person name="Limpens E."/>
            <person name="Saunders D.G."/>
            <person name="Mu D."/>
            <person name="Pang E."/>
            <person name="Cao H."/>
            <person name="Cha H."/>
            <person name="Lin T."/>
            <person name="Zhou Q."/>
            <person name="Shang Y."/>
            <person name="Li Y."/>
            <person name="Ivanov S."/>
            <person name="Sharma T."/>
            <person name="Velzen R.V."/>
            <person name="Ruijter N.D."/>
            <person name="Aanen D.K."/>
            <person name="Win J."/>
            <person name="Kamoun S."/>
            <person name="Bisseling T."/>
            <person name="Huang S."/>
        </authorList>
    </citation>
    <scope>NUCLEOTIDE SEQUENCE [LARGE SCALE GENOMIC DNA]</scope>
    <source>
        <strain evidence="6">DAOM197198w</strain>
    </source>
</reference>
<evidence type="ECO:0000256" key="3">
    <source>
        <dbReference type="ARBA" id="ARBA00022525"/>
    </source>
</evidence>
<dbReference type="Pfam" id="PF20147">
    <property type="entry name" value="Crinkler"/>
    <property type="match status" value="1"/>
</dbReference>
<comment type="subcellular location">
    <subcellularLocation>
        <location evidence="1">Host cell</location>
    </subcellularLocation>
    <subcellularLocation>
        <location evidence="2">Secreted</location>
    </subcellularLocation>
</comment>
<evidence type="ECO:0000256" key="1">
    <source>
        <dbReference type="ARBA" id="ARBA00004340"/>
    </source>
</evidence>
<feature type="domain" description="Crinkler effector protein N-terminal" evidence="4">
    <location>
        <begin position="3"/>
        <end position="44"/>
    </location>
</feature>
<dbReference type="EMBL" id="JEMT01017077">
    <property type="protein sequence ID" value="EXX68905.1"/>
    <property type="molecule type" value="Genomic_DNA"/>
</dbReference>
<dbReference type="AlphaFoldDB" id="A0A015JNW0"/>
<comment type="caution">
    <text evidence="5">The sequence shown here is derived from an EMBL/GenBank/DDBJ whole genome shotgun (WGS) entry which is preliminary data.</text>
</comment>
<name>A0A015JNW0_RHIIW</name>
<proteinExistence type="predicted"/>
<evidence type="ECO:0000313" key="5">
    <source>
        <dbReference type="EMBL" id="EXX68905.1"/>
    </source>
</evidence>
<dbReference type="Proteomes" id="UP000022910">
    <property type="component" value="Unassembled WGS sequence"/>
</dbReference>
<dbReference type="OrthoDB" id="10461273at2759"/>
<dbReference type="HOGENOM" id="CLU_2980317_0_0_1"/>
<protein>
    <recommendedName>
        <fullName evidence="4">Crinkler effector protein N-terminal domain-containing protein</fullName>
    </recommendedName>
</protein>
<keyword evidence="3" id="KW-0964">Secreted</keyword>
<gene>
    <name evidence="5" type="ORF">RirG_100740</name>
</gene>
<evidence type="ECO:0000259" key="4">
    <source>
        <dbReference type="Pfam" id="PF20147"/>
    </source>
</evidence>
<evidence type="ECO:0000313" key="6">
    <source>
        <dbReference type="Proteomes" id="UP000022910"/>
    </source>
</evidence>
<organism evidence="5 6">
    <name type="scientific">Rhizophagus irregularis (strain DAOM 197198w)</name>
    <name type="common">Glomus intraradices</name>
    <dbReference type="NCBI Taxonomy" id="1432141"/>
    <lineage>
        <taxon>Eukaryota</taxon>
        <taxon>Fungi</taxon>
        <taxon>Fungi incertae sedis</taxon>
        <taxon>Mucoromycota</taxon>
        <taxon>Glomeromycotina</taxon>
        <taxon>Glomeromycetes</taxon>
        <taxon>Glomerales</taxon>
        <taxon>Glomeraceae</taxon>
        <taxon>Rhizophagus</taxon>
    </lineage>
</organism>
<dbReference type="InterPro" id="IPR045379">
    <property type="entry name" value="Crinkler_N"/>
</dbReference>
<keyword evidence="6" id="KW-1185">Reference proteome</keyword>
<evidence type="ECO:0000256" key="2">
    <source>
        <dbReference type="ARBA" id="ARBA00004613"/>
    </source>
</evidence>